<evidence type="ECO:0000256" key="1">
    <source>
        <dbReference type="SAM" id="MobiDB-lite"/>
    </source>
</evidence>
<comment type="caution">
    <text evidence="2">The sequence shown here is derived from an EMBL/GenBank/DDBJ whole genome shotgun (WGS) entry which is preliminary data.</text>
</comment>
<dbReference type="EMBL" id="JAYMYS010000007">
    <property type="protein sequence ID" value="KAK7386432.1"/>
    <property type="molecule type" value="Genomic_DNA"/>
</dbReference>
<protein>
    <submittedName>
        <fullName evidence="2">Uncharacterized protein</fullName>
    </submittedName>
</protein>
<feature type="compositionally biased region" description="Basic residues" evidence="1">
    <location>
        <begin position="7"/>
        <end position="18"/>
    </location>
</feature>
<reference evidence="2 3" key="1">
    <citation type="submission" date="2024-01" db="EMBL/GenBank/DDBJ databases">
        <title>The genomes of 5 underutilized Papilionoideae crops provide insights into root nodulation and disease resistanc.</title>
        <authorList>
            <person name="Jiang F."/>
        </authorList>
    </citation>
    <scope>NUCLEOTIDE SEQUENCE [LARGE SCALE GENOMIC DNA]</scope>
    <source>
        <strain evidence="2">DUOXIRENSHENG_FW03</strain>
        <tissue evidence="2">Leaves</tissue>
    </source>
</reference>
<proteinExistence type="predicted"/>
<sequence length="162" mass="17659">MTNKGRGGGRKPPNHGRGHGASWRPPVTTSSVHISTTDSTIVAAQQGQGSLLLVQEFVISTNAEGSIPPSRDPTPECLPFTEFAQPIDSRFLLQERPRSELDTTNIQPIFEQHRNSENFKNKSTIAKVNQAIDKGALTYCGGSISIIVHYEKPVTLHINSSI</sequence>
<evidence type="ECO:0000313" key="3">
    <source>
        <dbReference type="Proteomes" id="UP001386955"/>
    </source>
</evidence>
<feature type="region of interest" description="Disordered" evidence="1">
    <location>
        <begin position="1"/>
        <end position="32"/>
    </location>
</feature>
<keyword evidence="3" id="KW-1185">Reference proteome</keyword>
<name>A0AAN9RZX6_PSOTE</name>
<dbReference type="Proteomes" id="UP001386955">
    <property type="component" value="Unassembled WGS sequence"/>
</dbReference>
<evidence type="ECO:0000313" key="2">
    <source>
        <dbReference type="EMBL" id="KAK7386432.1"/>
    </source>
</evidence>
<organism evidence="2 3">
    <name type="scientific">Psophocarpus tetragonolobus</name>
    <name type="common">Winged bean</name>
    <name type="synonym">Dolichos tetragonolobus</name>
    <dbReference type="NCBI Taxonomy" id="3891"/>
    <lineage>
        <taxon>Eukaryota</taxon>
        <taxon>Viridiplantae</taxon>
        <taxon>Streptophyta</taxon>
        <taxon>Embryophyta</taxon>
        <taxon>Tracheophyta</taxon>
        <taxon>Spermatophyta</taxon>
        <taxon>Magnoliopsida</taxon>
        <taxon>eudicotyledons</taxon>
        <taxon>Gunneridae</taxon>
        <taxon>Pentapetalae</taxon>
        <taxon>rosids</taxon>
        <taxon>fabids</taxon>
        <taxon>Fabales</taxon>
        <taxon>Fabaceae</taxon>
        <taxon>Papilionoideae</taxon>
        <taxon>50 kb inversion clade</taxon>
        <taxon>NPAAA clade</taxon>
        <taxon>indigoferoid/millettioid clade</taxon>
        <taxon>Phaseoleae</taxon>
        <taxon>Psophocarpus</taxon>
    </lineage>
</organism>
<dbReference type="AlphaFoldDB" id="A0AAN9RZX6"/>
<accession>A0AAN9RZX6</accession>
<gene>
    <name evidence="2" type="ORF">VNO78_26656</name>
</gene>